<sequence length="450" mass="49644">MGKLTKKVVETALAREKAYFLWDAGDASVKGFGVNITPGGKRTFVAQFRIGSGRAAKSKRVSIGGFGTWTVEQARERARELIREAEKGIDRQAVEQAAQDTLKAASAAADKERRLSRDLRFNRLAARFMREHVRVKRKPNTVDFYRHVIAAHILPSLGRKDAREISRQDVAKLHNSLAGTPAMANRVMTVLSAIYGWAEGIDLLPEGVRKPTFKLEKFREHAKERFLSVDELERLGAAIRQCETSGVAWQPNPAGKTKHAPKAENRMTRIDPDAAAALRLLIFTGARLREILNLEWEFVDLERGLLRLRDSKTGPKTILLNPPARAVLAGLERRGKFLFPGEGKDGKEQPRSDLKRPWKLVCKAAGIEGVRLHDLRHSFASVGAGDGHGLLIVGKLLGHTQASTTQRYAHLDADPLRKASDAIANKIAAAMGEASAAPEAEVIPIRRNAE</sequence>
<evidence type="ECO:0000256" key="2">
    <source>
        <dbReference type="ARBA" id="ARBA00022908"/>
    </source>
</evidence>
<dbReference type="InterPro" id="IPR050808">
    <property type="entry name" value="Phage_Integrase"/>
</dbReference>
<evidence type="ECO:0000259" key="7">
    <source>
        <dbReference type="PROSITE" id="PS51900"/>
    </source>
</evidence>
<accession>A0ABT3YFE1</accession>
<proteinExistence type="inferred from homology"/>
<dbReference type="RefSeq" id="WP_267612552.1">
    <property type="nucleotide sequence ID" value="NZ_JAOVZQ010000001.1"/>
</dbReference>
<dbReference type="CDD" id="cd00796">
    <property type="entry name" value="INT_Rci_Hp1_C"/>
    <property type="match status" value="1"/>
</dbReference>
<gene>
    <name evidence="8" type="ORF">OEG82_11315</name>
</gene>
<evidence type="ECO:0000256" key="5">
    <source>
        <dbReference type="PROSITE-ProRule" id="PRU01248"/>
    </source>
</evidence>
<name>A0ABT3YFE1_9HYPH</name>
<dbReference type="InterPro" id="IPR025166">
    <property type="entry name" value="Integrase_DNA_bind_dom"/>
</dbReference>
<keyword evidence="2" id="KW-0229">DNA integration</keyword>
<dbReference type="Gene3D" id="1.10.150.130">
    <property type="match status" value="1"/>
</dbReference>
<comment type="caution">
    <text evidence="8">The sequence shown here is derived from an EMBL/GenBank/DDBJ whole genome shotgun (WGS) entry which is preliminary data.</text>
</comment>
<dbReference type="PANTHER" id="PTHR30629:SF2">
    <property type="entry name" value="PROPHAGE INTEGRASE INTS-RELATED"/>
    <property type="match status" value="1"/>
</dbReference>
<evidence type="ECO:0000256" key="4">
    <source>
        <dbReference type="ARBA" id="ARBA00023172"/>
    </source>
</evidence>
<organism evidence="8 9">
    <name type="scientific">Hoeflea ulvae</name>
    <dbReference type="NCBI Taxonomy" id="2983764"/>
    <lineage>
        <taxon>Bacteria</taxon>
        <taxon>Pseudomonadati</taxon>
        <taxon>Pseudomonadota</taxon>
        <taxon>Alphaproteobacteria</taxon>
        <taxon>Hyphomicrobiales</taxon>
        <taxon>Rhizobiaceae</taxon>
        <taxon>Hoeflea</taxon>
    </lineage>
</organism>
<comment type="similarity">
    <text evidence="1">Belongs to the 'phage' integrase family.</text>
</comment>
<dbReference type="EMBL" id="JAOVZQ010000001">
    <property type="protein sequence ID" value="MCY0094612.1"/>
    <property type="molecule type" value="Genomic_DNA"/>
</dbReference>
<feature type="domain" description="Tyr recombinase" evidence="6">
    <location>
        <begin position="222"/>
        <end position="421"/>
    </location>
</feature>
<dbReference type="InterPro" id="IPR011010">
    <property type="entry name" value="DNA_brk_join_enz"/>
</dbReference>
<dbReference type="Gene3D" id="1.10.443.10">
    <property type="entry name" value="Intergrase catalytic core"/>
    <property type="match status" value="1"/>
</dbReference>
<dbReference type="InterPro" id="IPR038488">
    <property type="entry name" value="Integrase_DNA-bd_sf"/>
</dbReference>
<keyword evidence="4" id="KW-0233">DNA recombination</keyword>
<evidence type="ECO:0000313" key="8">
    <source>
        <dbReference type="EMBL" id="MCY0094612.1"/>
    </source>
</evidence>
<dbReference type="InterPro" id="IPR013762">
    <property type="entry name" value="Integrase-like_cat_sf"/>
</dbReference>
<evidence type="ECO:0000259" key="6">
    <source>
        <dbReference type="PROSITE" id="PS51898"/>
    </source>
</evidence>
<evidence type="ECO:0000256" key="1">
    <source>
        <dbReference type="ARBA" id="ARBA00008857"/>
    </source>
</evidence>
<keyword evidence="3 5" id="KW-0238">DNA-binding</keyword>
<dbReference type="PROSITE" id="PS51900">
    <property type="entry name" value="CB"/>
    <property type="match status" value="1"/>
</dbReference>
<protein>
    <submittedName>
        <fullName evidence="8">Site-specific integrase</fullName>
    </submittedName>
</protein>
<dbReference type="SUPFAM" id="SSF56349">
    <property type="entry name" value="DNA breaking-rejoining enzymes"/>
    <property type="match status" value="1"/>
</dbReference>
<dbReference type="PANTHER" id="PTHR30629">
    <property type="entry name" value="PROPHAGE INTEGRASE"/>
    <property type="match status" value="1"/>
</dbReference>
<feature type="domain" description="Core-binding (CB)" evidence="7">
    <location>
        <begin position="119"/>
        <end position="199"/>
    </location>
</feature>
<dbReference type="InterPro" id="IPR044068">
    <property type="entry name" value="CB"/>
</dbReference>
<dbReference type="Pfam" id="PF13356">
    <property type="entry name" value="Arm-DNA-bind_3"/>
    <property type="match status" value="1"/>
</dbReference>
<dbReference type="InterPro" id="IPR002104">
    <property type="entry name" value="Integrase_catalytic"/>
</dbReference>
<reference evidence="8" key="1">
    <citation type="submission" date="2022-10" db="EMBL/GenBank/DDBJ databases">
        <title>Hoeflea sp. J2-29, isolated from marine algae.</title>
        <authorList>
            <person name="Kristyanto S."/>
            <person name="Kim J.M."/>
            <person name="Jeon C.O."/>
        </authorList>
    </citation>
    <scope>NUCLEOTIDE SEQUENCE</scope>
    <source>
        <strain evidence="8">J2-29</strain>
    </source>
</reference>
<evidence type="ECO:0000256" key="3">
    <source>
        <dbReference type="ARBA" id="ARBA00023125"/>
    </source>
</evidence>
<dbReference type="Proteomes" id="UP001081283">
    <property type="component" value="Unassembled WGS sequence"/>
</dbReference>
<keyword evidence="9" id="KW-1185">Reference proteome</keyword>
<evidence type="ECO:0000313" key="9">
    <source>
        <dbReference type="Proteomes" id="UP001081283"/>
    </source>
</evidence>
<dbReference type="Gene3D" id="3.30.160.390">
    <property type="entry name" value="Integrase, DNA-binding domain"/>
    <property type="match status" value="1"/>
</dbReference>
<dbReference type="PROSITE" id="PS51898">
    <property type="entry name" value="TYR_RECOMBINASE"/>
    <property type="match status" value="1"/>
</dbReference>
<dbReference type="InterPro" id="IPR010998">
    <property type="entry name" value="Integrase_recombinase_N"/>
</dbReference>
<dbReference type="Pfam" id="PF00589">
    <property type="entry name" value="Phage_integrase"/>
    <property type="match status" value="1"/>
</dbReference>